<dbReference type="InParanoid" id="I1CM02"/>
<keyword evidence="3" id="KW-0862">Zinc</keyword>
<dbReference type="PROSITE" id="PS50865">
    <property type="entry name" value="ZF_MYND_2"/>
    <property type="match status" value="1"/>
</dbReference>
<dbReference type="Gene3D" id="2.170.270.10">
    <property type="entry name" value="SET domain"/>
    <property type="match status" value="1"/>
</dbReference>
<dbReference type="SUPFAM" id="SSF82199">
    <property type="entry name" value="SET domain"/>
    <property type="match status" value="1"/>
</dbReference>
<dbReference type="SUPFAM" id="SSF144232">
    <property type="entry name" value="HIT/MYND zinc finger-like"/>
    <property type="match status" value="1"/>
</dbReference>
<evidence type="ECO:0000256" key="4">
    <source>
        <dbReference type="PROSITE-ProRule" id="PRU00134"/>
    </source>
</evidence>
<proteinExistence type="predicted"/>
<evidence type="ECO:0000256" key="3">
    <source>
        <dbReference type="ARBA" id="ARBA00022833"/>
    </source>
</evidence>
<dbReference type="GO" id="GO:0008270">
    <property type="term" value="F:zinc ion binding"/>
    <property type="evidence" value="ECO:0007669"/>
    <property type="project" value="UniProtKB-KW"/>
</dbReference>
<name>I1CM02_RHIO9</name>
<feature type="domain" description="MYND-type" evidence="5">
    <location>
        <begin position="51"/>
        <end position="89"/>
    </location>
</feature>
<dbReference type="PANTHER" id="PTHR12197">
    <property type="entry name" value="HISTONE-LYSINE N-METHYLTRANSFERASE SMYD"/>
    <property type="match status" value="1"/>
</dbReference>
<dbReference type="CDD" id="cd20071">
    <property type="entry name" value="SET_SMYD"/>
    <property type="match status" value="1"/>
</dbReference>
<organism evidence="6 7">
    <name type="scientific">Rhizopus delemar (strain RA 99-880 / ATCC MYA-4621 / FGSC 9543 / NRRL 43880)</name>
    <name type="common">Mucormycosis agent</name>
    <name type="synonym">Rhizopus arrhizus var. delemar</name>
    <dbReference type="NCBI Taxonomy" id="246409"/>
    <lineage>
        <taxon>Eukaryota</taxon>
        <taxon>Fungi</taxon>
        <taxon>Fungi incertae sedis</taxon>
        <taxon>Mucoromycota</taxon>
        <taxon>Mucoromycotina</taxon>
        <taxon>Mucoromycetes</taxon>
        <taxon>Mucorales</taxon>
        <taxon>Mucorineae</taxon>
        <taxon>Rhizopodaceae</taxon>
        <taxon>Rhizopus</taxon>
    </lineage>
</organism>
<evidence type="ECO:0000313" key="6">
    <source>
        <dbReference type="EMBL" id="EIE89482.1"/>
    </source>
</evidence>
<dbReference type="STRING" id="246409.I1CM02"/>
<dbReference type="eggNOG" id="KOG2084">
    <property type="taxonomic scope" value="Eukaryota"/>
</dbReference>
<evidence type="ECO:0000256" key="2">
    <source>
        <dbReference type="ARBA" id="ARBA00022771"/>
    </source>
</evidence>
<evidence type="ECO:0000313" key="7">
    <source>
        <dbReference type="Proteomes" id="UP000009138"/>
    </source>
</evidence>
<keyword evidence="1" id="KW-0479">Metal-binding</keyword>
<dbReference type="InterPro" id="IPR002893">
    <property type="entry name" value="Znf_MYND"/>
</dbReference>
<dbReference type="EMBL" id="CH476744">
    <property type="protein sequence ID" value="EIE89482.1"/>
    <property type="molecule type" value="Genomic_DNA"/>
</dbReference>
<dbReference type="Gene3D" id="1.10.220.160">
    <property type="match status" value="1"/>
</dbReference>
<reference evidence="6 7" key="1">
    <citation type="journal article" date="2009" name="PLoS Genet.">
        <title>Genomic analysis of the basal lineage fungus Rhizopus oryzae reveals a whole-genome duplication.</title>
        <authorList>
            <person name="Ma L.-J."/>
            <person name="Ibrahim A.S."/>
            <person name="Skory C."/>
            <person name="Grabherr M.G."/>
            <person name="Burger G."/>
            <person name="Butler M."/>
            <person name="Elias M."/>
            <person name="Idnurm A."/>
            <person name="Lang B.F."/>
            <person name="Sone T."/>
            <person name="Abe A."/>
            <person name="Calvo S.E."/>
            <person name="Corrochano L.M."/>
            <person name="Engels R."/>
            <person name="Fu J."/>
            <person name="Hansberg W."/>
            <person name="Kim J.-M."/>
            <person name="Kodira C.D."/>
            <person name="Koehrsen M.J."/>
            <person name="Liu B."/>
            <person name="Miranda-Saavedra D."/>
            <person name="O'Leary S."/>
            <person name="Ortiz-Castellanos L."/>
            <person name="Poulter R."/>
            <person name="Rodriguez-Romero J."/>
            <person name="Ruiz-Herrera J."/>
            <person name="Shen Y.-Q."/>
            <person name="Zeng Q."/>
            <person name="Galagan J."/>
            <person name="Birren B.W."/>
            <person name="Cuomo C.A."/>
            <person name="Wickes B.L."/>
        </authorList>
    </citation>
    <scope>NUCLEOTIDE SEQUENCE [LARGE SCALE GENOMIC DNA]</scope>
    <source>
        <strain evidence="7">RA 99-880 / ATCC MYA-4621 / FGSC 9543 / NRRL 43880</strain>
    </source>
</reference>
<sequence length="511" mass="58731">MLEDFDHKEERLISAENKQFTAAKHLEPGITLFIEPSLVSIPLPSKRHQRCNYCLSKAQLQCCSRCRSAYFCGNACFRNAWLHFHRVLCEPQATDNYVHVDTDQWLLERAALTLSSHYRMNKQQSPHLAFALKALKDTPNLCNNPPEWLERVAELLKPQDISTQELAVLYGQIQACIFPIFDFEHHMEQMAVGLYPITALHVKHSCRPNSAVVYKQGKQHLITIETIQPGDPITIAYVDMISNKKQRSEQLKKRFGKDYECTCARCIGNLSGIDVLLEKGDTIIPTEEQGREFVSRCIKEWSVLNMSRLVEQKDTWSPMQIMDLPPFAHFIGKIVLPDVHAATIGDKKRQQNLRAYVIEDKNNLLQRLPVAIESLSNVPQVSAFTTSTIHSAELVLIERIKAGKWVEASRCSLYLLVAYCLLYPPLHPKMAYHSLIFARSCWNALVEMELIGIQRKLEKVYAGGTRTWIEWAKVSVDLTFGRETGLWREVVELQWVFDREQKIYSKNSLFL</sequence>
<dbReference type="GO" id="GO:0005634">
    <property type="term" value="C:nucleus"/>
    <property type="evidence" value="ECO:0007669"/>
    <property type="project" value="TreeGrafter"/>
</dbReference>
<dbReference type="AlphaFoldDB" id="I1CM02"/>
<evidence type="ECO:0000256" key="1">
    <source>
        <dbReference type="ARBA" id="ARBA00022723"/>
    </source>
</evidence>
<dbReference type="InterPro" id="IPR046341">
    <property type="entry name" value="SET_dom_sf"/>
</dbReference>
<protein>
    <recommendedName>
        <fullName evidence="5">MYND-type domain-containing protein</fullName>
    </recommendedName>
</protein>
<keyword evidence="2 4" id="KW-0863">Zinc-finger</keyword>
<dbReference type="RefSeq" id="XP_067524878.1">
    <property type="nucleotide sequence ID" value="XM_067668777.1"/>
</dbReference>
<dbReference type="InterPro" id="IPR050869">
    <property type="entry name" value="H3K4_H4K5_MeTrfase"/>
</dbReference>
<keyword evidence="7" id="KW-1185">Reference proteome</keyword>
<accession>I1CM02</accession>
<dbReference type="OMA" id="ECFRNAW"/>
<dbReference type="VEuPathDB" id="FungiDB:RO3G_14193"/>
<dbReference type="Proteomes" id="UP000009138">
    <property type="component" value="Unassembled WGS sequence"/>
</dbReference>
<evidence type="ECO:0000259" key="5">
    <source>
        <dbReference type="PROSITE" id="PS50865"/>
    </source>
</evidence>
<gene>
    <name evidence="6" type="ORF">RO3G_14193</name>
</gene>
<dbReference type="PANTHER" id="PTHR12197:SF251">
    <property type="entry name" value="EG:BACR7C10.4 PROTEIN"/>
    <property type="match status" value="1"/>
</dbReference>
<dbReference type="Gene3D" id="6.10.140.2220">
    <property type="match status" value="1"/>
</dbReference>
<dbReference type="GeneID" id="93621158"/>
<dbReference type="OrthoDB" id="5945798at2759"/>